<dbReference type="OrthoDB" id="10574150at2759"/>
<accession>A0A2G8RUC7</accession>
<feature type="compositionally biased region" description="Low complexity" evidence="1">
    <location>
        <begin position="172"/>
        <end position="196"/>
    </location>
</feature>
<comment type="caution">
    <text evidence="3">The sequence shown here is derived from an EMBL/GenBank/DDBJ whole genome shotgun (WGS) entry which is preliminary data.</text>
</comment>
<feature type="region of interest" description="Disordered" evidence="1">
    <location>
        <begin position="550"/>
        <end position="591"/>
    </location>
</feature>
<dbReference type="EMBL" id="AYKW01000056">
    <property type="protein sequence ID" value="PIL25115.1"/>
    <property type="molecule type" value="Genomic_DNA"/>
</dbReference>
<dbReference type="STRING" id="1077348.A0A2G8RUC7"/>
<keyword evidence="2" id="KW-1133">Transmembrane helix</keyword>
<feature type="compositionally biased region" description="Polar residues" evidence="1">
    <location>
        <begin position="260"/>
        <end position="270"/>
    </location>
</feature>
<evidence type="ECO:0000256" key="1">
    <source>
        <dbReference type="SAM" id="MobiDB-lite"/>
    </source>
</evidence>
<feature type="compositionally biased region" description="Polar residues" evidence="1">
    <location>
        <begin position="308"/>
        <end position="322"/>
    </location>
</feature>
<feature type="transmembrane region" description="Helical" evidence="2">
    <location>
        <begin position="6"/>
        <end position="32"/>
    </location>
</feature>
<feature type="region of interest" description="Disordered" evidence="1">
    <location>
        <begin position="460"/>
        <end position="487"/>
    </location>
</feature>
<feature type="compositionally biased region" description="Low complexity" evidence="1">
    <location>
        <begin position="244"/>
        <end position="259"/>
    </location>
</feature>
<keyword evidence="4" id="KW-1185">Reference proteome</keyword>
<feature type="compositionally biased region" description="Low complexity" evidence="1">
    <location>
        <begin position="515"/>
        <end position="527"/>
    </location>
</feature>
<feature type="region of interest" description="Disordered" evidence="1">
    <location>
        <begin position="61"/>
        <end position="104"/>
    </location>
</feature>
<evidence type="ECO:0000313" key="3">
    <source>
        <dbReference type="EMBL" id="PIL25115.1"/>
    </source>
</evidence>
<proteinExistence type="predicted"/>
<evidence type="ECO:0000313" key="4">
    <source>
        <dbReference type="Proteomes" id="UP000230002"/>
    </source>
</evidence>
<dbReference type="AlphaFoldDB" id="A0A2G8RUC7"/>
<feature type="region of interest" description="Disordered" evidence="1">
    <location>
        <begin position="162"/>
        <end position="346"/>
    </location>
</feature>
<evidence type="ECO:0000256" key="2">
    <source>
        <dbReference type="SAM" id="Phobius"/>
    </source>
</evidence>
<reference evidence="3 4" key="1">
    <citation type="journal article" date="2015" name="Sci. Rep.">
        <title>Chromosome-level genome map provides insights into diverse defense mechanisms in the medicinal fungus Ganoderma sinense.</title>
        <authorList>
            <person name="Zhu Y."/>
            <person name="Xu J."/>
            <person name="Sun C."/>
            <person name="Zhou S."/>
            <person name="Xu H."/>
            <person name="Nelson D.R."/>
            <person name="Qian J."/>
            <person name="Song J."/>
            <person name="Luo H."/>
            <person name="Xiang L."/>
            <person name="Li Y."/>
            <person name="Xu Z."/>
            <person name="Ji A."/>
            <person name="Wang L."/>
            <person name="Lu S."/>
            <person name="Hayward A."/>
            <person name="Sun W."/>
            <person name="Li X."/>
            <person name="Schwartz D.C."/>
            <person name="Wang Y."/>
            <person name="Chen S."/>
        </authorList>
    </citation>
    <scope>NUCLEOTIDE SEQUENCE [LARGE SCALE GENOMIC DNA]</scope>
    <source>
        <strain evidence="3 4">ZZ0214-1</strain>
    </source>
</reference>
<dbReference type="Proteomes" id="UP000230002">
    <property type="component" value="Unassembled WGS sequence"/>
</dbReference>
<keyword evidence="2" id="KW-0472">Membrane</keyword>
<name>A0A2G8RUC7_9APHY</name>
<organism evidence="3 4">
    <name type="scientific">Ganoderma sinense ZZ0214-1</name>
    <dbReference type="NCBI Taxonomy" id="1077348"/>
    <lineage>
        <taxon>Eukaryota</taxon>
        <taxon>Fungi</taxon>
        <taxon>Dikarya</taxon>
        <taxon>Basidiomycota</taxon>
        <taxon>Agaricomycotina</taxon>
        <taxon>Agaricomycetes</taxon>
        <taxon>Polyporales</taxon>
        <taxon>Polyporaceae</taxon>
        <taxon>Ganoderma</taxon>
    </lineage>
</organism>
<keyword evidence="2" id="KW-0812">Transmembrane</keyword>
<feature type="region of interest" description="Disordered" evidence="1">
    <location>
        <begin position="515"/>
        <end position="537"/>
    </location>
</feature>
<protein>
    <submittedName>
        <fullName evidence="3">Uncharacterized protein</fullName>
    </submittedName>
</protein>
<sequence>MAAIVVSAFALALFCFLVLSTICVGTLFAFIYRRYYGIPRSRPVDVEAQARASGATSAVKAEESATLVGSPPPNLAVDPEPKSAGPIGCSDDKNDRPASPLNVDRPTWKRRTLSWVLTPEMQNRFSSLSASLAKVKAKAMEKWAPFDSESSLATMDIARLSEEVPPSRCEGSSSSSSSRSSSSSSSSSPSLYSKTSASRDRSMSSRVEKAAPAAMNPPPLPVGTASTTVENAARPSMSREPLPTSRSTASKKSASVSRSPTIKQPPSTSRGLPEPSASVRLASGSPEPAAPGSSASTPSLASVVSTPATTWEPQTPPASTTVPAGIAGDSHSPPSPSSESLEVRSTDQNAAALVRSEVILASGSLPTCVSGLSDVIGCLDVRNSLIEDLAKTAVHPTLGLGFDVSWLSQAAISISLGAELPALSRVATPVSPKIVDARPRRPTVASTKTVNIITDKEAAGLDNGSISSDSKTACGPEPPEKVDDEDDDERYAALVAALSTTFSIASLQAPGSARHSAASASTSSIPSETHASDDLDLGLESSYELSYDASESDFDGFGGSDDEGGKSKPPRAVDPSLHRTCSRSEQSVLTM</sequence>
<feature type="compositionally biased region" description="Basic and acidic residues" evidence="1">
    <location>
        <begin position="197"/>
        <end position="209"/>
    </location>
</feature>
<gene>
    <name evidence="3" type="ORF">GSI_13004</name>
</gene>
<feature type="compositionally biased region" description="Low complexity" evidence="1">
    <location>
        <begin position="281"/>
        <end position="307"/>
    </location>
</feature>